<dbReference type="Proteomes" id="UP000276254">
    <property type="component" value="Chromosome"/>
</dbReference>
<protein>
    <submittedName>
        <fullName evidence="1">Uncharacterized protein</fullName>
    </submittedName>
</protein>
<dbReference type="KEGG" id="spha:D3Y57_06155"/>
<dbReference type="OrthoDB" id="6691870at2"/>
<evidence type="ECO:0000313" key="1">
    <source>
        <dbReference type="EMBL" id="AYJ85632.1"/>
    </source>
</evidence>
<dbReference type="EMBL" id="CP032829">
    <property type="protein sequence ID" value="AYJ85632.1"/>
    <property type="molecule type" value="Genomic_DNA"/>
</dbReference>
<gene>
    <name evidence="1" type="ORF">D3Y57_06155</name>
</gene>
<reference evidence="1 2" key="1">
    <citation type="submission" date="2018-09" db="EMBL/GenBank/DDBJ databases">
        <title>Sphingomonas peninsula sp. nov., isolated from fildes peninsula, Antarctic soil.</title>
        <authorList>
            <person name="Yingchao G."/>
        </authorList>
    </citation>
    <scope>NUCLEOTIDE SEQUENCE [LARGE SCALE GENOMIC DNA]</scope>
    <source>
        <strain evidence="1 2">YZ-8</strain>
    </source>
</reference>
<keyword evidence="2" id="KW-1185">Reference proteome</keyword>
<organism evidence="1 2">
    <name type="scientific">Sphingomonas paeninsulae</name>
    <dbReference type="NCBI Taxonomy" id="2319844"/>
    <lineage>
        <taxon>Bacteria</taxon>
        <taxon>Pseudomonadati</taxon>
        <taxon>Pseudomonadota</taxon>
        <taxon>Alphaproteobacteria</taxon>
        <taxon>Sphingomonadales</taxon>
        <taxon>Sphingomonadaceae</taxon>
        <taxon>Sphingomonas</taxon>
    </lineage>
</organism>
<proteinExistence type="predicted"/>
<sequence>MAKLLEGMEMNKYFQATLTGLLLASPGTSFAAGSPIGTYRLQDGPDVASEIALHADGTFQYFLMAGSLDEASKGRWTAKGKALHLVTIPKPVAAVFSAGTVARSTDAPLILHVVGQKGGGIAAVDLKVGFDAGKPVEDYTQDYGWTLSTDEKRVPRWVEFGVPIYQLRSQRFVIEVSKGNVLTFVLTPNDLGVIDFTGWQIDIQPGKLIVHRGEQLLTYEAAGR</sequence>
<dbReference type="AlphaFoldDB" id="A0A494TEE0"/>
<name>A0A494TEE0_SPHPE</name>
<evidence type="ECO:0000313" key="2">
    <source>
        <dbReference type="Proteomes" id="UP000276254"/>
    </source>
</evidence>
<accession>A0A494TEE0</accession>